<feature type="region of interest" description="Disordered" evidence="1">
    <location>
        <begin position="32"/>
        <end position="83"/>
    </location>
</feature>
<evidence type="ECO:0000256" key="1">
    <source>
        <dbReference type="SAM" id="MobiDB-lite"/>
    </source>
</evidence>
<evidence type="ECO:0000256" key="2">
    <source>
        <dbReference type="SAM" id="SignalP"/>
    </source>
</evidence>
<organism evidence="3">
    <name type="scientific">uncultured Mycobacterium sp</name>
    <dbReference type="NCBI Taxonomy" id="171292"/>
    <lineage>
        <taxon>Bacteria</taxon>
        <taxon>Bacillati</taxon>
        <taxon>Actinomycetota</taxon>
        <taxon>Actinomycetes</taxon>
        <taxon>Mycobacteriales</taxon>
        <taxon>Mycobacteriaceae</taxon>
        <taxon>Mycobacterium</taxon>
        <taxon>environmental samples</taxon>
    </lineage>
</organism>
<reference evidence="3" key="1">
    <citation type="submission" date="2016-03" db="EMBL/GenBank/DDBJ databases">
        <authorList>
            <person name="Ploux O."/>
        </authorList>
    </citation>
    <scope>NUCLEOTIDE SEQUENCE</scope>
    <source>
        <strain evidence="3">UC10</strain>
    </source>
</reference>
<evidence type="ECO:0000313" key="3">
    <source>
        <dbReference type="EMBL" id="SBS70490.1"/>
    </source>
</evidence>
<proteinExistence type="predicted"/>
<feature type="compositionally biased region" description="Low complexity" evidence="1">
    <location>
        <begin position="32"/>
        <end position="69"/>
    </location>
</feature>
<protein>
    <submittedName>
        <fullName evidence="3">Uncharacterized protein</fullName>
    </submittedName>
</protein>
<sequence length="278" mass="30438">MLGEHWVGWLGAVAVACGIGFAASVASAQSASAAPSGSSDAGSSHSGTATSSRAANGVVARRAPTARATQSGAKRLEAPQRPAGVARAARLQVQPKAEAAASPARYPLRNLIVTFKNTQLALPLQMVFFVKQVAGNATFTQNSVYDLHNVDQYDWNKLTGISFTFWHPDDNAIMIAWRYNVDNQMFEIGPYYNMDFARIMPTDDEIISVPVGEKFTFNADYQGITLQYGDTVVYKPIPEGLHPNHLSAFRINSWFGGTSRAPRTISYYMQLKPWWKTL</sequence>
<dbReference type="AlphaFoldDB" id="A0A1Y5NYY1"/>
<gene>
    <name evidence="3" type="ORF">MHPYR_10163</name>
</gene>
<feature type="chain" id="PRO_5012124885" evidence="2">
    <location>
        <begin position="34"/>
        <end position="278"/>
    </location>
</feature>
<dbReference type="EMBL" id="FLQS01000001">
    <property type="protein sequence ID" value="SBS70490.1"/>
    <property type="molecule type" value="Genomic_DNA"/>
</dbReference>
<accession>A0A1Y5NYY1</accession>
<keyword evidence="2" id="KW-0732">Signal</keyword>
<feature type="signal peptide" evidence="2">
    <location>
        <begin position="1"/>
        <end position="33"/>
    </location>
</feature>
<name>A0A1Y5NYY1_9MYCO</name>